<dbReference type="Proteomes" id="UP000186309">
    <property type="component" value="Chromosome"/>
</dbReference>
<proteinExistence type="predicted"/>
<dbReference type="AlphaFoldDB" id="A0A1U7CK47"/>
<accession>A0A1U7CK47</accession>
<dbReference type="EMBL" id="CP019082">
    <property type="protein sequence ID" value="APW59305.1"/>
    <property type="molecule type" value="Genomic_DNA"/>
</dbReference>
<keyword evidence="1" id="KW-1133">Transmembrane helix</keyword>
<evidence type="ECO:0000313" key="3">
    <source>
        <dbReference type="Proteomes" id="UP000186309"/>
    </source>
</evidence>
<keyword evidence="3" id="KW-1185">Reference proteome</keyword>
<dbReference type="RefSeq" id="WP_257787842.1">
    <property type="nucleotide sequence ID" value="NZ_CP019082.1"/>
</dbReference>
<keyword evidence="1" id="KW-0472">Membrane</keyword>
<sequence length="42" mass="4381">MQAISQVPMVFAAIQYSLLYMLCGGGVVGAAVIYGVAKAFNK</sequence>
<evidence type="ECO:0000256" key="1">
    <source>
        <dbReference type="SAM" id="Phobius"/>
    </source>
</evidence>
<keyword evidence="1" id="KW-0812">Transmembrane</keyword>
<dbReference type="KEGG" id="pbor:BSF38_00722"/>
<feature type="transmembrane region" description="Helical" evidence="1">
    <location>
        <begin position="18"/>
        <end position="37"/>
    </location>
</feature>
<organism evidence="2 3">
    <name type="scientific">Paludisphaera borealis</name>
    <dbReference type="NCBI Taxonomy" id="1387353"/>
    <lineage>
        <taxon>Bacteria</taxon>
        <taxon>Pseudomonadati</taxon>
        <taxon>Planctomycetota</taxon>
        <taxon>Planctomycetia</taxon>
        <taxon>Isosphaerales</taxon>
        <taxon>Isosphaeraceae</taxon>
        <taxon>Paludisphaera</taxon>
    </lineage>
</organism>
<reference evidence="3" key="1">
    <citation type="submission" date="2016-12" db="EMBL/GenBank/DDBJ databases">
        <title>Comparative genomics of four Isosphaeraceae planctomycetes: a common pool of plasmids and glycoside hydrolase genes.</title>
        <authorList>
            <person name="Ivanova A."/>
        </authorList>
    </citation>
    <scope>NUCLEOTIDE SEQUENCE [LARGE SCALE GENOMIC DNA]</scope>
    <source>
        <strain evidence="3">PX4</strain>
    </source>
</reference>
<protein>
    <submittedName>
        <fullName evidence="2">Uncharacterized protein</fullName>
    </submittedName>
</protein>
<name>A0A1U7CK47_9BACT</name>
<evidence type="ECO:0000313" key="2">
    <source>
        <dbReference type="EMBL" id="APW59305.1"/>
    </source>
</evidence>
<gene>
    <name evidence="2" type="ORF">BSF38_00722</name>
</gene>